<evidence type="ECO:0000256" key="1">
    <source>
        <dbReference type="SAM" id="Phobius"/>
    </source>
</evidence>
<accession>A0A1G2T810</accession>
<feature type="transmembrane region" description="Helical" evidence="1">
    <location>
        <begin position="6"/>
        <end position="25"/>
    </location>
</feature>
<organism evidence="2 3">
    <name type="scientific">Candidatus Zambryskibacteria bacterium RIFCSPHIGHO2_02_38_10.5</name>
    <dbReference type="NCBI Taxonomy" id="1802742"/>
    <lineage>
        <taxon>Bacteria</taxon>
        <taxon>Candidatus Zambryskiibacteriota</taxon>
    </lineage>
</organism>
<protein>
    <submittedName>
        <fullName evidence="2">Uncharacterized protein</fullName>
    </submittedName>
</protein>
<dbReference type="EMBL" id="MHVL01000026">
    <property type="protein sequence ID" value="OHA93168.1"/>
    <property type="molecule type" value="Genomic_DNA"/>
</dbReference>
<keyword evidence="1" id="KW-1133">Transmembrane helix</keyword>
<sequence>MRKIKFFVLIVVIVYFVIGIGLYVLDINARKSYTICGIDVYAGCWQERSIYGFSDESKIFASYTFLWPTIIEIR</sequence>
<name>A0A1G2T810_9BACT</name>
<dbReference type="AlphaFoldDB" id="A0A1G2T810"/>
<evidence type="ECO:0000313" key="2">
    <source>
        <dbReference type="EMBL" id="OHA93168.1"/>
    </source>
</evidence>
<reference evidence="2 3" key="1">
    <citation type="journal article" date="2016" name="Nat. Commun.">
        <title>Thousands of microbial genomes shed light on interconnected biogeochemical processes in an aquifer system.</title>
        <authorList>
            <person name="Anantharaman K."/>
            <person name="Brown C.T."/>
            <person name="Hug L.A."/>
            <person name="Sharon I."/>
            <person name="Castelle C.J."/>
            <person name="Probst A.J."/>
            <person name="Thomas B.C."/>
            <person name="Singh A."/>
            <person name="Wilkins M.J."/>
            <person name="Karaoz U."/>
            <person name="Brodie E.L."/>
            <person name="Williams K.H."/>
            <person name="Hubbard S.S."/>
            <person name="Banfield J.F."/>
        </authorList>
    </citation>
    <scope>NUCLEOTIDE SEQUENCE [LARGE SCALE GENOMIC DNA]</scope>
</reference>
<keyword evidence="1" id="KW-0472">Membrane</keyword>
<keyword evidence="1" id="KW-0812">Transmembrane</keyword>
<proteinExistence type="predicted"/>
<gene>
    <name evidence="2" type="ORF">A2W58_02995</name>
</gene>
<comment type="caution">
    <text evidence="2">The sequence shown here is derived from an EMBL/GenBank/DDBJ whole genome shotgun (WGS) entry which is preliminary data.</text>
</comment>
<evidence type="ECO:0000313" key="3">
    <source>
        <dbReference type="Proteomes" id="UP000179264"/>
    </source>
</evidence>
<dbReference type="Proteomes" id="UP000179264">
    <property type="component" value="Unassembled WGS sequence"/>
</dbReference>